<dbReference type="PROSITE" id="PS51186">
    <property type="entry name" value="GNAT"/>
    <property type="match status" value="1"/>
</dbReference>
<dbReference type="CDD" id="cd04301">
    <property type="entry name" value="NAT_SF"/>
    <property type="match status" value="1"/>
</dbReference>
<evidence type="ECO:0000313" key="3">
    <source>
        <dbReference type="Proteomes" id="UP000235786"/>
    </source>
</evidence>
<dbReference type="AlphaFoldDB" id="A0A2J6RGN8"/>
<evidence type="ECO:0000313" key="2">
    <source>
        <dbReference type="EMBL" id="PMD37683.1"/>
    </source>
</evidence>
<dbReference type="STRING" id="1149755.A0A2J6RGN8"/>
<organism evidence="2 3">
    <name type="scientific">Hyaloscypha variabilis (strain UAMH 11265 / GT02V1 / F)</name>
    <name type="common">Meliniomyces variabilis</name>
    <dbReference type="NCBI Taxonomy" id="1149755"/>
    <lineage>
        <taxon>Eukaryota</taxon>
        <taxon>Fungi</taxon>
        <taxon>Dikarya</taxon>
        <taxon>Ascomycota</taxon>
        <taxon>Pezizomycotina</taxon>
        <taxon>Leotiomycetes</taxon>
        <taxon>Helotiales</taxon>
        <taxon>Hyaloscyphaceae</taxon>
        <taxon>Hyaloscypha</taxon>
        <taxon>Hyaloscypha variabilis</taxon>
    </lineage>
</organism>
<dbReference type="InterPro" id="IPR052523">
    <property type="entry name" value="Trichothecene_AcTrans"/>
</dbReference>
<dbReference type="PANTHER" id="PTHR42791:SF1">
    <property type="entry name" value="N-ACETYLTRANSFERASE DOMAIN-CONTAINING PROTEIN"/>
    <property type="match status" value="1"/>
</dbReference>
<dbReference type="Proteomes" id="UP000235786">
    <property type="component" value="Unassembled WGS sequence"/>
</dbReference>
<dbReference type="InterPro" id="IPR000182">
    <property type="entry name" value="GNAT_dom"/>
</dbReference>
<sequence length="259" mass="29150">MAKTYPPAPPFGTLRLATINDVPRIAVVASAGFFYSPLFAWERRYHTQYPEDTVKDYAKVFADFIRSPGSIVVVAEDSYRPNEHSQTKALITTNLDEKIYQEGETVIVGVVALNLPPGSERIGQFVNLEDLTNAAVFDGGLSRDKSPKHSQAIWGVAMKEETRLYPNHYITERLTVHPAYWRRGHAKRLMRWGLELAKLDRTKSGVSTEPSGDGKELYYSLGFVKVGLLHVKDEVHVKDEEDPPNQVGALFLEHEIEPL</sequence>
<gene>
    <name evidence="2" type="ORF">L207DRAFT_568608</name>
</gene>
<dbReference type="GO" id="GO:0016747">
    <property type="term" value="F:acyltransferase activity, transferring groups other than amino-acyl groups"/>
    <property type="evidence" value="ECO:0007669"/>
    <property type="project" value="InterPro"/>
</dbReference>
<dbReference type="EMBL" id="KZ613949">
    <property type="protein sequence ID" value="PMD37683.1"/>
    <property type="molecule type" value="Genomic_DNA"/>
</dbReference>
<proteinExistence type="predicted"/>
<name>A0A2J6RGN8_HYAVF</name>
<dbReference type="Gene3D" id="3.40.630.30">
    <property type="match status" value="1"/>
</dbReference>
<feature type="domain" description="N-acetyltransferase" evidence="1">
    <location>
        <begin position="113"/>
        <end position="257"/>
    </location>
</feature>
<keyword evidence="3" id="KW-1185">Reference proteome</keyword>
<dbReference type="OrthoDB" id="4738875at2759"/>
<accession>A0A2J6RGN8</accession>
<dbReference type="InterPro" id="IPR016181">
    <property type="entry name" value="Acyl_CoA_acyltransferase"/>
</dbReference>
<dbReference type="Pfam" id="PF13508">
    <property type="entry name" value="Acetyltransf_7"/>
    <property type="match status" value="1"/>
</dbReference>
<dbReference type="PANTHER" id="PTHR42791">
    <property type="entry name" value="GNAT FAMILY ACETYLTRANSFERASE"/>
    <property type="match status" value="1"/>
</dbReference>
<reference evidence="2 3" key="1">
    <citation type="submission" date="2016-04" db="EMBL/GenBank/DDBJ databases">
        <title>A degradative enzymes factory behind the ericoid mycorrhizal symbiosis.</title>
        <authorList>
            <consortium name="DOE Joint Genome Institute"/>
            <person name="Martino E."/>
            <person name="Morin E."/>
            <person name="Grelet G."/>
            <person name="Kuo A."/>
            <person name="Kohler A."/>
            <person name="Daghino S."/>
            <person name="Barry K."/>
            <person name="Choi C."/>
            <person name="Cichocki N."/>
            <person name="Clum A."/>
            <person name="Copeland A."/>
            <person name="Hainaut M."/>
            <person name="Haridas S."/>
            <person name="Labutti K."/>
            <person name="Lindquist E."/>
            <person name="Lipzen A."/>
            <person name="Khouja H.-R."/>
            <person name="Murat C."/>
            <person name="Ohm R."/>
            <person name="Olson A."/>
            <person name="Spatafora J."/>
            <person name="Veneault-Fourrey C."/>
            <person name="Henrissat B."/>
            <person name="Grigoriev I."/>
            <person name="Martin F."/>
            <person name="Perotto S."/>
        </authorList>
    </citation>
    <scope>NUCLEOTIDE SEQUENCE [LARGE SCALE GENOMIC DNA]</scope>
    <source>
        <strain evidence="2 3">F</strain>
    </source>
</reference>
<dbReference type="SUPFAM" id="SSF55729">
    <property type="entry name" value="Acyl-CoA N-acyltransferases (Nat)"/>
    <property type="match status" value="1"/>
</dbReference>
<protein>
    <recommendedName>
        <fullName evidence="1">N-acetyltransferase domain-containing protein</fullName>
    </recommendedName>
</protein>
<evidence type="ECO:0000259" key="1">
    <source>
        <dbReference type="PROSITE" id="PS51186"/>
    </source>
</evidence>